<dbReference type="GO" id="GO:0005634">
    <property type="term" value="C:nucleus"/>
    <property type="evidence" value="ECO:0007669"/>
    <property type="project" value="UniProtKB-SubCell"/>
</dbReference>
<dbReference type="AlphaFoldDB" id="A0A835W729"/>
<evidence type="ECO:0000256" key="8">
    <source>
        <dbReference type="SAM" id="MobiDB-lite"/>
    </source>
</evidence>
<evidence type="ECO:0000256" key="1">
    <source>
        <dbReference type="ARBA" id="ARBA00022723"/>
    </source>
</evidence>
<dbReference type="InterPro" id="IPR045134">
    <property type="entry name" value="UHRF1/2-like"/>
</dbReference>
<dbReference type="InterPro" id="IPR003105">
    <property type="entry name" value="SRA_YDG"/>
</dbReference>
<feature type="compositionally biased region" description="Low complexity" evidence="8">
    <location>
        <begin position="865"/>
        <end position="884"/>
    </location>
</feature>
<dbReference type="InterPro" id="IPR001841">
    <property type="entry name" value="Znf_RING"/>
</dbReference>
<evidence type="ECO:0000313" key="11">
    <source>
        <dbReference type="EMBL" id="KAG2442977.1"/>
    </source>
</evidence>
<protein>
    <recommendedName>
        <fullName evidence="13">RING-type E3 ubiquitin transferase</fullName>
    </recommendedName>
</protein>
<feature type="compositionally biased region" description="Acidic residues" evidence="8">
    <location>
        <begin position="760"/>
        <end position="773"/>
    </location>
</feature>
<dbReference type="Pfam" id="PF13445">
    <property type="entry name" value="zf-RING_UBOX"/>
    <property type="match status" value="1"/>
</dbReference>
<feature type="domain" description="RING-type" evidence="9">
    <location>
        <begin position="85"/>
        <end position="126"/>
    </location>
</feature>
<feature type="region of interest" description="Disordered" evidence="8">
    <location>
        <begin position="353"/>
        <end position="458"/>
    </location>
</feature>
<organism evidence="11 12">
    <name type="scientific">Chlamydomonas incerta</name>
    <dbReference type="NCBI Taxonomy" id="51695"/>
    <lineage>
        <taxon>Eukaryota</taxon>
        <taxon>Viridiplantae</taxon>
        <taxon>Chlorophyta</taxon>
        <taxon>core chlorophytes</taxon>
        <taxon>Chlorophyceae</taxon>
        <taxon>CS clade</taxon>
        <taxon>Chlamydomonadales</taxon>
        <taxon>Chlamydomonadaceae</taxon>
        <taxon>Chlamydomonas</taxon>
    </lineage>
</organism>
<dbReference type="InterPro" id="IPR036987">
    <property type="entry name" value="SRA-YDG_sf"/>
</dbReference>
<dbReference type="GO" id="GO:0061630">
    <property type="term" value="F:ubiquitin protein ligase activity"/>
    <property type="evidence" value="ECO:0007669"/>
    <property type="project" value="TreeGrafter"/>
</dbReference>
<dbReference type="PROSITE" id="PS50089">
    <property type="entry name" value="ZF_RING_2"/>
    <property type="match status" value="2"/>
</dbReference>
<feature type="compositionally biased region" description="Acidic residues" evidence="8">
    <location>
        <begin position="903"/>
        <end position="947"/>
    </location>
</feature>
<keyword evidence="3" id="KW-0862">Zinc</keyword>
<dbReference type="Proteomes" id="UP000650467">
    <property type="component" value="Unassembled WGS sequence"/>
</dbReference>
<evidence type="ECO:0000256" key="7">
    <source>
        <dbReference type="PROSITE-ProRule" id="PRU00358"/>
    </source>
</evidence>
<accession>A0A835W729</accession>
<dbReference type="PROSITE" id="PS00518">
    <property type="entry name" value="ZF_RING_1"/>
    <property type="match status" value="2"/>
</dbReference>
<feature type="domain" description="YDG" evidence="10">
    <location>
        <begin position="217"/>
        <end position="371"/>
    </location>
</feature>
<dbReference type="SUPFAM" id="SSF57850">
    <property type="entry name" value="RING/U-box"/>
    <property type="match status" value="2"/>
</dbReference>
<evidence type="ECO:0000256" key="5">
    <source>
        <dbReference type="ARBA" id="ARBA00023242"/>
    </source>
</evidence>
<dbReference type="Pfam" id="PF02182">
    <property type="entry name" value="SAD_SRA"/>
    <property type="match status" value="2"/>
</dbReference>
<feature type="region of interest" description="Disordered" evidence="8">
    <location>
        <begin position="716"/>
        <end position="824"/>
    </location>
</feature>
<dbReference type="Gene3D" id="3.30.40.10">
    <property type="entry name" value="Zinc/RING finger domain, C3HC4 (zinc finger)"/>
    <property type="match status" value="2"/>
</dbReference>
<gene>
    <name evidence="11" type="ORF">HXX76_003050</name>
</gene>
<dbReference type="GO" id="GO:0016567">
    <property type="term" value="P:protein ubiquitination"/>
    <property type="evidence" value="ECO:0007669"/>
    <property type="project" value="TreeGrafter"/>
</dbReference>
<proteinExistence type="predicted"/>
<feature type="domain" description="RING-type" evidence="9">
    <location>
        <begin position="609"/>
        <end position="669"/>
    </location>
</feature>
<feature type="compositionally biased region" description="Low complexity" evidence="8">
    <location>
        <begin position="783"/>
        <end position="818"/>
    </location>
</feature>
<keyword evidence="2 6" id="KW-0863">Zinc-finger</keyword>
<dbReference type="PANTHER" id="PTHR14140">
    <property type="entry name" value="E3 UBIQUITIN-PROTEIN LIGASE UHRF-RELATED"/>
    <property type="match status" value="1"/>
</dbReference>
<keyword evidence="4" id="KW-0238">DNA-binding</keyword>
<evidence type="ECO:0000259" key="10">
    <source>
        <dbReference type="PROSITE" id="PS51015"/>
    </source>
</evidence>
<feature type="region of interest" description="Disordered" evidence="8">
    <location>
        <begin position="560"/>
        <end position="583"/>
    </location>
</feature>
<evidence type="ECO:0000256" key="2">
    <source>
        <dbReference type="ARBA" id="ARBA00022771"/>
    </source>
</evidence>
<dbReference type="GO" id="GO:0044027">
    <property type="term" value="P:negative regulation of gene expression via chromosomal CpG island methylation"/>
    <property type="evidence" value="ECO:0007669"/>
    <property type="project" value="TreeGrafter"/>
</dbReference>
<dbReference type="SMART" id="SM00184">
    <property type="entry name" value="RING"/>
    <property type="match status" value="2"/>
</dbReference>
<dbReference type="InterPro" id="IPR013083">
    <property type="entry name" value="Znf_RING/FYVE/PHD"/>
</dbReference>
<keyword evidence="12" id="KW-1185">Reference proteome</keyword>
<feature type="compositionally biased region" description="Acidic residues" evidence="8">
    <location>
        <begin position="383"/>
        <end position="406"/>
    </location>
</feature>
<dbReference type="SUPFAM" id="SSF88697">
    <property type="entry name" value="PUA domain-like"/>
    <property type="match status" value="2"/>
</dbReference>
<feature type="compositionally biased region" description="Basic residues" evidence="8">
    <location>
        <begin position="954"/>
        <end position="966"/>
    </location>
</feature>
<feature type="compositionally biased region" description="Basic residues" evidence="8">
    <location>
        <begin position="410"/>
        <end position="423"/>
    </location>
</feature>
<feature type="region of interest" description="Disordered" evidence="8">
    <location>
        <begin position="864"/>
        <end position="981"/>
    </location>
</feature>
<evidence type="ECO:0000256" key="4">
    <source>
        <dbReference type="ARBA" id="ARBA00023125"/>
    </source>
</evidence>
<dbReference type="InterPro" id="IPR027370">
    <property type="entry name" value="Znf-RING_euk"/>
</dbReference>
<evidence type="ECO:0000256" key="6">
    <source>
        <dbReference type="PROSITE-ProRule" id="PRU00175"/>
    </source>
</evidence>
<feature type="compositionally biased region" description="Basic residues" evidence="8">
    <location>
        <begin position="365"/>
        <end position="378"/>
    </location>
</feature>
<feature type="compositionally biased region" description="Acidic residues" evidence="8">
    <location>
        <begin position="428"/>
        <end position="450"/>
    </location>
</feature>
<reference evidence="11" key="1">
    <citation type="journal article" date="2020" name="bioRxiv">
        <title>Comparative genomics of Chlamydomonas.</title>
        <authorList>
            <person name="Craig R.J."/>
            <person name="Hasan A.R."/>
            <person name="Ness R.W."/>
            <person name="Keightley P.D."/>
        </authorList>
    </citation>
    <scope>NUCLEOTIDE SEQUENCE</scope>
    <source>
        <strain evidence="11">SAG 7.73</strain>
    </source>
</reference>
<evidence type="ECO:0000313" key="12">
    <source>
        <dbReference type="Proteomes" id="UP000650467"/>
    </source>
</evidence>
<feature type="compositionally biased region" description="Basic and acidic residues" evidence="8">
    <location>
        <begin position="1"/>
        <end position="19"/>
    </location>
</feature>
<feature type="region of interest" description="Disordered" evidence="8">
    <location>
        <begin position="1"/>
        <end position="24"/>
    </location>
</feature>
<evidence type="ECO:0008006" key="13">
    <source>
        <dbReference type="Google" id="ProtNLM"/>
    </source>
</evidence>
<evidence type="ECO:0000259" key="9">
    <source>
        <dbReference type="PROSITE" id="PS50089"/>
    </source>
</evidence>
<dbReference type="InterPro" id="IPR015947">
    <property type="entry name" value="PUA-like_sf"/>
</dbReference>
<dbReference type="InterPro" id="IPR017907">
    <property type="entry name" value="Znf_RING_CS"/>
</dbReference>
<feature type="compositionally biased region" description="Basic residues" evidence="8">
    <location>
        <begin position="885"/>
        <end position="899"/>
    </location>
</feature>
<name>A0A835W729_CHLIN</name>
<keyword evidence="1" id="KW-0479">Metal-binding</keyword>
<dbReference type="Pfam" id="PF15227">
    <property type="entry name" value="zf-C3HC4_4"/>
    <property type="match status" value="1"/>
</dbReference>
<dbReference type="PROSITE" id="PS51015">
    <property type="entry name" value="YDG"/>
    <property type="match status" value="1"/>
</dbReference>
<dbReference type="Gene3D" id="2.30.280.10">
    <property type="entry name" value="SRA-YDG"/>
    <property type="match status" value="2"/>
</dbReference>
<dbReference type="SMART" id="SM00466">
    <property type="entry name" value="SRA"/>
    <property type="match status" value="1"/>
</dbReference>
<comment type="subcellular location">
    <subcellularLocation>
        <location evidence="7">Nucleus</location>
    </subcellularLocation>
</comment>
<comment type="caution">
    <text evidence="11">The sequence shown here is derived from an EMBL/GenBank/DDBJ whole genome shotgun (WGS) entry which is preliminary data.</text>
</comment>
<dbReference type="GO" id="GO:0008270">
    <property type="term" value="F:zinc ion binding"/>
    <property type="evidence" value="ECO:0007669"/>
    <property type="project" value="UniProtKB-KW"/>
</dbReference>
<dbReference type="GO" id="GO:0003677">
    <property type="term" value="F:DNA binding"/>
    <property type="evidence" value="ECO:0007669"/>
    <property type="project" value="UniProtKB-KW"/>
</dbReference>
<keyword evidence="5 7" id="KW-0539">Nucleus</keyword>
<sequence length="981" mass="104508">MKNDSKEDGNAEKDKRARIQEVQARTDIPDAEKARLVQQIMTEGCQWRQEVDEDERDAIYRAGIVAFAPKKTEEEREELVKSITCQVCLEYVKRPISLACQHSLCLECLRGIRKMATDQRKCPYCRDPIANSMFESARVNQAIVAFMRRLADLGRPSRAGKVVAARAHMEEVEDRPEEAFVTERAKRAGMANACSGALRMTSGPNHFGPIGPEFDPKRSRGVVVGDLYSNRMTCRMECAHLPHVAGISGRGEVGAQSVVLSGGYEDDVDEGDWFLYTGSGGKDLSGNKRNGDHNGDQVFERMNLAIKKSCLEGYPVRVVRSCKEKRSAYAPSKDALKQLQDLLEGGDSAAAAADGAGAAEGGGGGKKKKAKAGGKKKGKSEAAEEEADEEAEAESEEEQESEEEPEEPKKKKGGKAKQGKKAAKASEKEEESEEEAEADEKGEDGDEEGDKVEAEPGAIKTATAKTLLPVRYDGCYRVLACWRHKGISGFKVCRYLFVRCDNAPAPWSSDDTGDRPRMEIPERAQQEIDAAAELKEEVTYMGDNPAWDFNESTGLWGWTRDPPHGSGGGAKGSGEARKKAGAKPLTKQLEAAQRELKKLLKQLTDSYSCQLCTRVMSNEQRRPVQTPCGHNFCLQCLQGHMTKLQEAAANPAGGRKRACTQRKPCPKARCGKDLTDFMDSVRPNNTMATQAAEMAGAVAAKEAEVARLQQQVEGGAAGAAGGSGAEAPAAAEAAAKEQEDPQEQQAAAPEPSDAGTVGSDADEVMQEAGAEEAEGQKADGADEAAAAAASPSTAAALSPEPQAEAAQPPAAAAAAGEAQGRHRHAAVGLAAKYPDFDVGVIEGMLEDQGGDVGEVAAFLRRMARDQAAAARSPKAAAARKPAAGGKRKRKGAGRGKAAKAKADEDEDEDADEAEADADEVEEQQEQDVAEAEGAEDGAEEEAEEEEVAVAVAAKGRKAAGAGKKRAAPAEPAKRRRKMAAA</sequence>
<evidence type="ECO:0000256" key="3">
    <source>
        <dbReference type="ARBA" id="ARBA00022833"/>
    </source>
</evidence>
<dbReference type="PANTHER" id="PTHR14140:SF27">
    <property type="entry name" value="OS04G0289800 PROTEIN"/>
    <property type="match status" value="1"/>
</dbReference>
<dbReference type="OrthoDB" id="2270193at2759"/>
<dbReference type="EMBL" id="JAEHOC010000004">
    <property type="protein sequence ID" value="KAG2442977.1"/>
    <property type="molecule type" value="Genomic_DNA"/>
</dbReference>